<keyword evidence="5" id="KW-0862">Zinc</keyword>
<dbReference type="PROSITE" id="PS50048">
    <property type="entry name" value="ZN2_CY6_FUNGAL_2"/>
    <property type="match status" value="1"/>
</dbReference>
<evidence type="ECO:0000259" key="13">
    <source>
        <dbReference type="PROSITE" id="PS50157"/>
    </source>
</evidence>
<comment type="subcellular location">
    <subcellularLocation>
        <location evidence="1">Nucleus</location>
    </subcellularLocation>
</comment>
<dbReference type="AlphaFoldDB" id="A0A0D2GGR4"/>
<evidence type="ECO:0000259" key="12">
    <source>
        <dbReference type="PROSITE" id="PS50048"/>
    </source>
</evidence>
<dbReference type="STRING" id="1442368.A0A0D2GGR4"/>
<feature type="compositionally biased region" description="Polar residues" evidence="11">
    <location>
        <begin position="117"/>
        <end position="133"/>
    </location>
</feature>
<dbReference type="VEuPathDB" id="FungiDB:Z517_07648"/>
<dbReference type="GO" id="GO:0008270">
    <property type="term" value="F:zinc ion binding"/>
    <property type="evidence" value="ECO:0007669"/>
    <property type="project" value="UniProtKB-KW"/>
</dbReference>
<name>A0A0D2GGR4_9EURO</name>
<evidence type="ECO:0000256" key="4">
    <source>
        <dbReference type="ARBA" id="ARBA00022771"/>
    </source>
</evidence>
<evidence type="ECO:0000256" key="5">
    <source>
        <dbReference type="ARBA" id="ARBA00022833"/>
    </source>
</evidence>
<feature type="domain" description="C2H2-type" evidence="13">
    <location>
        <begin position="40"/>
        <end position="68"/>
    </location>
</feature>
<evidence type="ECO:0000313" key="14">
    <source>
        <dbReference type="EMBL" id="KIW77815.1"/>
    </source>
</evidence>
<proteinExistence type="predicted"/>
<evidence type="ECO:0000256" key="11">
    <source>
        <dbReference type="SAM" id="MobiDB-lite"/>
    </source>
</evidence>
<dbReference type="GO" id="GO:0000978">
    <property type="term" value="F:RNA polymerase II cis-regulatory region sequence-specific DNA binding"/>
    <property type="evidence" value="ECO:0007669"/>
    <property type="project" value="InterPro"/>
</dbReference>
<evidence type="ECO:0000313" key="15">
    <source>
        <dbReference type="Proteomes" id="UP000053029"/>
    </source>
</evidence>
<dbReference type="SUPFAM" id="SSF57667">
    <property type="entry name" value="beta-beta-alpha zinc fingers"/>
    <property type="match status" value="1"/>
</dbReference>
<keyword evidence="15" id="KW-1185">Reference proteome</keyword>
<evidence type="ECO:0000256" key="1">
    <source>
        <dbReference type="ARBA" id="ARBA00004123"/>
    </source>
</evidence>
<dbReference type="HOGENOM" id="CLU_012538_0_1_1"/>
<gene>
    <name evidence="14" type="ORF">Z517_07648</name>
</gene>
<evidence type="ECO:0000256" key="6">
    <source>
        <dbReference type="ARBA" id="ARBA00023015"/>
    </source>
</evidence>
<dbReference type="InterPro" id="IPR007219">
    <property type="entry name" value="XnlR_reg_dom"/>
</dbReference>
<keyword evidence="9" id="KW-0539">Nucleus</keyword>
<dbReference type="FunFam" id="3.30.160.60:FF:002343">
    <property type="entry name" value="Zinc finger protein 33A"/>
    <property type="match status" value="1"/>
</dbReference>
<dbReference type="InterPro" id="IPR036236">
    <property type="entry name" value="Znf_C2H2_sf"/>
</dbReference>
<organism evidence="14 15">
    <name type="scientific">Fonsecaea pedrosoi CBS 271.37</name>
    <dbReference type="NCBI Taxonomy" id="1442368"/>
    <lineage>
        <taxon>Eukaryota</taxon>
        <taxon>Fungi</taxon>
        <taxon>Dikarya</taxon>
        <taxon>Ascomycota</taxon>
        <taxon>Pezizomycotina</taxon>
        <taxon>Eurotiomycetes</taxon>
        <taxon>Chaetothyriomycetidae</taxon>
        <taxon>Chaetothyriales</taxon>
        <taxon>Herpotrichiellaceae</taxon>
        <taxon>Fonsecaea</taxon>
    </lineage>
</organism>
<dbReference type="SMART" id="SM00355">
    <property type="entry name" value="ZnF_C2H2"/>
    <property type="match status" value="2"/>
</dbReference>
<keyword evidence="7" id="KW-0238">DNA-binding</keyword>
<dbReference type="RefSeq" id="XP_013281623.1">
    <property type="nucleotide sequence ID" value="XM_013426169.1"/>
</dbReference>
<reference evidence="14 15" key="1">
    <citation type="submission" date="2015-01" db="EMBL/GenBank/DDBJ databases">
        <title>The Genome Sequence of Fonsecaea pedrosoi CBS 271.37.</title>
        <authorList>
            <consortium name="The Broad Institute Genomics Platform"/>
            <person name="Cuomo C."/>
            <person name="de Hoog S."/>
            <person name="Gorbushina A."/>
            <person name="Stielow B."/>
            <person name="Teixiera M."/>
            <person name="Abouelleil A."/>
            <person name="Chapman S.B."/>
            <person name="Priest M."/>
            <person name="Young S.K."/>
            <person name="Wortman J."/>
            <person name="Nusbaum C."/>
            <person name="Birren B."/>
        </authorList>
    </citation>
    <scope>NUCLEOTIDE SEQUENCE [LARGE SCALE GENOMIC DNA]</scope>
    <source>
        <strain evidence="14 15">CBS 271.37</strain>
    </source>
</reference>
<dbReference type="Pfam" id="PF00172">
    <property type="entry name" value="Zn_clus"/>
    <property type="match status" value="1"/>
</dbReference>
<dbReference type="SUPFAM" id="SSF57701">
    <property type="entry name" value="Zn2/Cys6 DNA-binding domain"/>
    <property type="match status" value="1"/>
</dbReference>
<feature type="domain" description="C2H2-type" evidence="13">
    <location>
        <begin position="12"/>
        <end position="39"/>
    </location>
</feature>
<keyword evidence="8" id="KW-0804">Transcription</keyword>
<dbReference type="GeneID" id="25307138"/>
<feature type="region of interest" description="Disordered" evidence="11">
    <location>
        <begin position="56"/>
        <end position="78"/>
    </location>
</feature>
<dbReference type="InterPro" id="IPR001138">
    <property type="entry name" value="Zn2Cys6_DnaBD"/>
</dbReference>
<dbReference type="PROSITE" id="PS00028">
    <property type="entry name" value="ZINC_FINGER_C2H2_1"/>
    <property type="match status" value="1"/>
</dbReference>
<dbReference type="GO" id="GO:0000785">
    <property type="term" value="C:chromatin"/>
    <property type="evidence" value="ECO:0007669"/>
    <property type="project" value="TreeGrafter"/>
</dbReference>
<evidence type="ECO:0000256" key="3">
    <source>
        <dbReference type="ARBA" id="ARBA00022737"/>
    </source>
</evidence>
<keyword evidence="2" id="KW-0479">Metal-binding</keyword>
<feature type="domain" description="Zn(2)-C6 fungal-type" evidence="12">
    <location>
        <begin position="85"/>
        <end position="114"/>
    </location>
</feature>
<dbReference type="InterPro" id="IPR013087">
    <property type="entry name" value="Znf_C2H2_type"/>
</dbReference>
<feature type="region of interest" description="Disordered" evidence="11">
    <location>
        <begin position="698"/>
        <end position="725"/>
    </location>
</feature>
<dbReference type="PANTHER" id="PTHR40626:SF3">
    <property type="entry name" value="TRANSCRIPTION FACTOR WITH C2H2 AND ZN(2)-CYS(6) DNA BINDING DOMAIN (EUROFUNG)-RELATED"/>
    <property type="match status" value="1"/>
</dbReference>
<evidence type="ECO:0000256" key="7">
    <source>
        <dbReference type="ARBA" id="ARBA00023125"/>
    </source>
</evidence>
<dbReference type="CDD" id="cd00067">
    <property type="entry name" value="GAL4"/>
    <property type="match status" value="1"/>
</dbReference>
<evidence type="ECO:0000256" key="9">
    <source>
        <dbReference type="ARBA" id="ARBA00023242"/>
    </source>
</evidence>
<keyword evidence="6" id="KW-0805">Transcription regulation</keyword>
<dbReference type="GO" id="GO:0006351">
    <property type="term" value="P:DNA-templated transcription"/>
    <property type="evidence" value="ECO:0007669"/>
    <property type="project" value="InterPro"/>
</dbReference>
<sequence length="802" mass="89948">MAQKTQQASQEPFCPICGTTYSRVDHLRRHLASHTDNYPYSCQSCGKSFKRRDVLTRHHQKCPSNKSPRDSWPALNQKPKTRREACDQCARLKRGCNSERPCKSCASRKSTCTYSRLNEQSSDMSSSETQPDTDSAPPKMAMEAPKSSVTLVEEVGQQRPMDTHQVYLQHRESAFFPSVDGLGDQSHSADRARDLAYSTDGSDLEDDPADSFDFLARFTTNDSGMSDAFDVDSTLVAQDPSSVGEDSWEGLSDRSSYPVNESRSILFEQHSKTAREQTRQINLGSLGMEEFQYVTGTLEMEVNQEEFCVSPPFEMDVSNPSPVGPPSGSWHRKPSYCSESISSGTLSSALALKSHEIVVAIKATARLRGSAAATSAMGDWSSLKESACIHFFQPSNLQRYLEYYWVLWYPNWPTIHKPSFNAATCPCRLLAPMAVIGASLSPRRSDRENAKVWFDMVEEMVFADEATFPPGTSVAMPSCPPDQLEARLHSLQAAYAVCLFQTWEGRDTTAKERIRRLRFGSLVSTARCLMRHANHGQLGTYRFQDFSWQTFVLREQLIRTVMYVFLLDTAFTIFNNLPPRMIIREMTNDLACPEPCFQAATAQECFDQIRQWTARPRHPACTSLYAAIRCFRQRTIDPATQRALAETGVLNLWTIVSAFHNYIFHIDPGFGSVSQVEAMENAIANWRVVWKLGLTLDGSRGSRKSATTTISTDSNQTAGSGLDSTESWKRTGFMRKAPEYWLLAQVKLKRLSSAQRSLEAAESLSGINSWLCNVPGTILPRYDETSMEQLSDFISSFGAMRV</sequence>
<protein>
    <recommendedName>
        <fullName evidence="16">Zn(2)-C6 fungal-type domain-containing protein</fullName>
    </recommendedName>
</protein>
<feature type="region of interest" description="Disordered" evidence="11">
    <location>
        <begin position="117"/>
        <end position="142"/>
    </location>
</feature>
<dbReference type="PROSITE" id="PS50157">
    <property type="entry name" value="ZINC_FINGER_C2H2_2"/>
    <property type="match status" value="2"/>
</dbReference>
<dbReference type="CDD" id="cd12148">
    <property type="entry name" value="fungal_TF_MHR"/>
    <property type="match status" value="1"/>
</dbReference>
<dbReference type="Pfam" id="PF00096">
    <property type="entry name" value="zf-C2H2"/>
    <property type="match status" value="2"/>
</dbReference>
<dbReference type="PANTHER" id="PTHR40626">
    <property type="entry name" value="MIP31509P"/>
    <property type="match status" value="1"/>
</dbReference>
<dbReference type="OrthoDB" id="654211at2759"/>
<dbReference type="Pfam" id="PF04082">
    <property type="entry name" value="Fungal_trans"/>
    <property type="match status" value="1"/>
</dbReference>
<dbReference type="GO" id="GO:0000981">
    <property type="term" value="F:DNA-binding transcription factor activity, RNA polymerase II-specific"/>
    <property type="evidence" value="ECO:0007669"/>
    <property type="project" value="InterPro"/>
</dbReference>
<dbReference type="GO" id="GO:0005634">
    <property type="term" value="C:nucleus"/>
    <property type="evidence" value="ECO:0007669"/>
    <property type="project" value="UniProtKB-SubCell"/>
</dbReference>
<evidence type="ECO:0000256" key="8">
    <source>
        <dbReference type="ARBA" id="ARBA00023163"/>
    </source>
</evidence>
<evidence type="ECO:0008006" key="16">
    <source>
        <dbReference type="Google" id="ProtNLM"/>
    </source>
</evidence>
<evidence type="ECO:0000256" key="10">
    <source>
        <dbReference type="PROSITE-ProRule" id="PRU00042"/>
    </source>
</evidence>
<keyword evidence="4 10" id="KW-0863">Zinc-finger</keyword>
<dbReference type="Proteomes" id="UP000053029">
    <property type="component" value="Unassembled WGS sequence"/>
</dbReference>
<dbReference type="Gene3D" id="3.30.160.60">
    <property type="entry name" value="Classic Zinc Finger"/>
    <property type="match status" value="2"/>
</dbReference>
<evidence type="ECO:0000256" key="2">
    <source>
        <dbReference type="ARBA" id="ARBA00022723"/>
    </source>
</evidence>
<dbReference type="Gene3D" id="4.10.240.10">
    <property type="entry name" value="Zn(2)-C6 fungal-type DNA-binding domain"/>
    <property type="match status" value="1"/>
</dbReference>
<feature type="compositionally biased region" description="Polar residues" evidence="11">
    <location>
        <begin position="704"/>
        <end position="725"/>
    </location>
</feature>
<keyword evidence="3" id="KW-0677">Repeat</keyword>
<dbReference type="InterPro" id="IPR051059">
    <property type="entry name" value="VerF-like"/>
</dbReference>
<dbReference type="EMBL" id="KN846973">
    <property type="protein sequence ID" value="KIW77815.1"/>
    <property type="molecule type" value="Genomic_DNA"/>
</dbReference>
<dbReference type="InterPro" id="IPR036864">
    <property type="entry name" value="Zn2-C6_fun-type_DNA-bd_sf"/>
</dbReference>
<accession>A0A0D2GGR4</accession>